<sequence>MATPTMLTKATVSAKKSTAHVPLPTSPHLQAPTVVAPPSATFPVLLQVLCTMCYPPLLGRDRSKQVLPKKPIAGKPANGVEKRRVPPSAHELHYTANRAQAKEMKKKTFLPYRQGLLGCLGISVCVFECFARDQSFQLCKTQYNVTLASGDMDIVAHKTLPLRVLETSSSKQSDDEGLISPHESHFHFNFPNSKTKSQPFLSYHASTNKQGFSEVNLVMRMPLQLSWEMVKEITGGFTRMTCFEENENFKTYCGCAFLARASFSSLERVSSSFARAIVPSLKRVSGFRPEGLSSSLDRAFFRSSELLSCWLEQGFLGSSVVSLCLITGFGNATWLHLKQGLPISSNRFWHTDPSNLDSLALLKSNIIHFGILLLRLFCIRSAARDDKIFVNWVSSTIVATKAFHKLLDEDMEDLDVYEIFRVMCVVAQCINTKLISRSSMSQIISVLKGETSCAMQLSPSSEGNPNMDCSGSSIGKLLCNLTSELSLLE</sequence>
<dbReference type="AlphaFoldDB" id="A0A7J7HKJ1"/>
<accession>A0A7J7HKJ1</accession>
<dbReference type="PANTHER" id="PTHR33095:SF57">
    <property type="entry name" value="EXPRESSED PROTEIN"/>
    <property type="match status" value="1"/>
</dbReference>
<dbReference type="EMBL" id="JACBKZ010000004">
    <property type="protein sequence ID" value="KAF5953209.1"/>
    <property type="molecule type" value="Genomic_DNA"/>
</dbReference>
<organism evidence="1 2">
    <name type="scientific">Camellia sinensis</name>
    <name type="common">Tea plant</name>
    <name type="synonym">Thea sinensis</name>
    <dbReference type="NCBI Taxonomy" id="4442"/>
    <lineage>
        <taxon>Eukaryota</taxon>
        <taxon>Viridiplantae</taxon>
        <taxon>Streptophyta</taxon>
        <taxon>Embryophyta</taxon>
        <taxon>Tracheophyta</taxon>
        <taxon>Spermatophyta</taxon>
        <taxon>Magnoliopsida</taxon>
        <taxon>eudicotyledons</taxon>
        <taxon>Gunneridae</taxon>
        <taxon>Pentapetalae</taxon>
        <taxon>asterids</taxon>
        <taxon>Ericales</taxon>
        <taxon>Theaceae</taxon>
        <taxon>Camellia</taxon>
    </lineage>
</organism>
<dbReference type="PANTHER" id="PTHR33095">
    <property type="entry name" value="OS07G0619500 PROTEIN"/>
    <property type="match status" value="1"/>
</dbReference>
<comment type="caution">
    <text evidence="1">The sequence shown here is derived from an EMBL/GenBank/DDBJ whole genome shotgun (WGS) entry which is preliminary data.</text>
</comment>
<dbReference type="Pfam" id="PF07816">
    <property type="entry name" value="DUF1645"/>
    <property type="match status" value="1"/>
</dbReference>
<dbReference type="InterPro" id="IPR012442">
    <property type="entry name" value="DUF1645_plant"/>
</dbReference>
<keyword evidence="2" id="KW-1185">Reference proteome</keyword>
<dbReference type="Proteomes" id="UP000593564">
    <property type="component" value="Unassembled WGS sequence"/>
</dbReference>
<gene>
    <name evidence="1" type="ORF">HYC85_011153</name>
</gene>
<evidence type="ECO:0000313" key="2">
    <source>
        <dbReference type="Proteomes" id="UP000593564"/>
    </source>
</evidence>
<evidence type="ECO:0000313" key="1">
    <source>
        <dbReference type="EMBL" id="KAF5953209.1"/>
    </source>
</evidence>
<reference evidence="1 2" key="2">
    <citation type="submission" date="2020-07" db="EMBL/GenBank/DDBJ databases">
        <title>Genome assembly of wild tea tree DASZ reveals pedigree and selection history of tea varieties.</title>
        <authorList>
            <person name="Zhang W."/>
        </authorList>
    </citation>
    <scope>NUCLEOTIDE SEQUENCE [LARGE SCALE GENOMIC DNA]</scope>
    <source>
        <strain evidence="2">cv. G240</strain>
        <tissue evidence="1">Leaf</tissue>
    </source>
</reference>
<protein>
    <submittedName>
        <fullName evidence="1">Uncharacterized protein</fullName>
    </submittedName>
</protein>
<name>A0A7J7HKJ1_CAMSI</name>
<proteinExistence type="predicted"/>
<reference evidence="2" key="1">
    <citation type="journal article" date="2020" name="Nat. Commun.">
        <title>Genome assembly of wild tea tree DASZ reveals pedigree and selection history of tea varieties.</title>
        <authorList>
            <person name="Zhang W."/>
            <person name="Zhang Y."/>
            <person name="Qiu H."/>
            <person name="Guo Y."/>
            <person name="Wan H."/>
            <person name="Zhang X."/>
            <person name="Scossa F."/>
            <person name="Alseekh S."/>
            <person name="Zhang Q."/>
            <person name="Wang P."/>
            <person name="Xu L."/>
            <person name="Schmidt M.H."/>
            <person name="Jia X."/>
            <person name="Li D."/>
            <person name="Zhu A."/>
            <person name="Guo F."/>
            <person name="Chen W."/>
            <person name="Ni D."/>
            <person name="Usadel B."/>
            <person name="Fernie A.R."/>
            <person name="Wen W."/>
        </authorList>
    </citation>
    <scope>NUCLEOTIDE SEQUENCE [LARGE SCALE GENOMIC DNA]</scope>
    <source>
        <strain evidence="2">cv. G240</strain>
    </source>
</reference>